<dbReference type="PANTHER" id="PTHR34473:SF2">
    <property type="entry name" value="UPF0699 TRANSMEMBRANE PROTEIN YDBT"/>
    <property type="match status" value="1"/>
</dbReference>
<keyword evidence="4" id="KW-1185">Reference proteome</keyword>
<dbReference type="InterPro" id="IPR005182">
    <property type="entry name" value="YdbS-like_PH"/>
</dbReference>
<evidence type="ECO:0000313" key="3">
    <source>
        <dbReference type="EMBL" id="AXR07557.1"/>
    </source>
</evidence>
<evidence type="ECO:0000313" key="4">
    <source>
        <dbReference type="Proteomes" id="UP000262073"/>
    </source>
</evidence>
<protein>
    <submittedName>
        <fullName evidence="3">PH domain-containing protein</fullName>
    </submittedName>
</protein>
<keyword evidence="1" id="KW-1133">Transmembrane helix</keyword>
<evidence type="ECO:0000256" key="1">
    <source>
        <dbReference type="SAM" id="Phobius"/>
    </source>
</evidence>
<accession>A0A346NPV0</accession>
<keyword evidence="1" id="KW-0812">Transmembrane</keyword>
<dbReference type="KEGG" id="salm:D0Y50_15045"/>
<gene>
    <name evidence="3" type="ORF">D0Y50_15045</name>
</gene>
<feature type="domain" description="YdbS-like PH" evidence="2">
    <location>
        <begin position="101"/>
        <end position="176"/>
    </location>
</feature>
<name>A0A346NPV0_9ALTE</name>
<feature type="transmembrane region" description="Helical" evidence="1">
    <location>
        <begin position="73"/>
        <end position="95"/>
    </location>
</feature>
<dbReference type="Proteomes" id="UP000262073">
    <property type="component" value="Chromosome"/>
</dbReference>
<dbReference type="PANTHER" id="PTHR34473">
    <property type="entry name" value="UPF0699 TRANSMEMBRANE PROTEIN YDBS"/>
    <property type="match status" value="1"/>
</dbReference>
<proteinExistence type="predicted"/>
<sequence length="185" mass="20425">MGAPLDAPETDYHNAPVTTAQLPDLWTLETEALSPRYRWLNMLIVAVIGCGLLALLSIVRYQTLLSLPANLLATYPFVVTAVAVGTVWALAYHFLADPCIRFALREQDLVLHKGLIFKSIGCQPVLRIQHIELKRGPLERLAGLARLQVFSAGGAVHTFEIPGLPVVQAQKLRQFILSHKELNAK</sequence>
<feature type="transmembrane region" description="Helical" evidence="1">
    <location>
        <begin position="39"/>
        <end position="61"/>
    </location>
</feature>
<keyword evidence="1" id="KW-0472">Membrane</keyword>
<dbReference type="AlphaFoldDB" id="A0A346NPV0"/>
<dbReference type="OrthoDB" id="1750577at2"/>
<dbReference type="EMBL" id="CP031769">
    <property type="protein sequence ID" value="AXR07557.1"/>
    <property type="molecule type" value="Genomic_DNA"/>
</dbReference>
<organism evidence="3 4">
    <name type="scientific">Salinimonas sediminis</name>
    <dbReference type="NCBI Taxonomy" id="2303538"/>
    <lineage>
        <taxon>Bacteria</taxon>
        <taxon>Pseudomonadati</taxon>
        <taxon>Pseudomonadota</taxon>
        <taxon>Gammaproteobacteria</taxon>
        <taxon>Alteromonadales</taxon>
        <taxon>Alteromonadaceae</taxon>
        <taxon>Alteromonas/Salinimonas group</taxon>
        <taxon>Salinimonas</taxon>
    </lineage>
</organism>
<reference evidence="3 4" key="1">
    <citation type="submission" date="2018-08" db="EMBL/GenBank/DDBJ databases">
        <title>Salinimonas sediminis sp. nov., a piezophilic bacterium isolated from a deep-sea sediment sample from the New Britain Trench.</title>
        <authorList>
            <person name="Cao J."/>
        </authorList>
    </citation>
    <scope>NUCLEOTIDE SEQUENCE [LARGE SCALE GENOMIC DNA]</scope>
    <source>
        <strain evidence="3 4">N102</strain>
    </source>
</reference>
<dbReference type="RefSeq" id="WP_108567477.1">
    <property type="nucleotide sequence ID" value="NZ_CP031769.1"/>
</dbReference>
<evidence type="ECO:0000259" key="2">
    <source>
        <dbReference type="Pfam" id="PF03703"/>
    </source>
</evidence>
<dbReference type="Pfam" id="PF03703">
    <property type="entry name" value="bPH_2"/>
    <property type="match status" value="1"/>
</dbReference>